<dbReference type="AlphaFoldDB" id="A0A182NAQ7"/>
<name>A0A182NAQ7_9DIPT</name>
<dbReference type="PANTHER" id="PTHR47331">
    <property type="entry name" value="PHD-TYPE DOMAIN-CONTAINING PROTEIN"/>
    <property type="match status" value="1"/>
</dbReference>
<dbReference type="Proteomes" id="UP000075884">
    <property type="component" value="Unassembled WGS sequence"/>
</dbReference>
<protein>
    <submittedName>
        <fullName evidence="2">MOSC_N domain-containing protein</fullName>
    </submittedName>
</protein>
<feature type="domain" description="Molybdenum cofactor sulfurase middle" evidence="1">
    <location>
        <begin position="222"/>
        <end position="345"/>
    </location>
</feature>
<dbReference type="PANTHER" id="PTHR47331:SF5">
    <property type="entry name" value="RIBONUCLEASE H"/>
    <property type="match status" value="1"/>
</dbReference>
<dbReference type="EnsemblMetazoa" id="ADIR004733-RA">
    <property type="protein sequence ID" value="ADIR004733-PA"/>
    <property type="gene ID" value="ADIR004733"/>
</dbReference>
<evidence type="ECO:0000259" key="1">
    <source>
        <dbReference type="Pfam" id="PF03476"/>
    </source>
</evidence>
<dbReference type="VEuPathDB" id="VectorBase:ADIR004733"/>
<evidence type="ECO:0000313" key="3">
    <source>
        <dbReference type="Proteomes" id="UP000075884"/>
    </source>
</evidence>
<reference evidence="3" key="1">
    <citation type="submission" date="2013-03" db="EMBL/GenBank/DDBJ databases">
        <title>The Genome Sequence of Anopheles dirus WRAIR2.</title>
        <authorList>
            <consortium name="The Broad Institute Genomics Platform"/>
            <person name="Neafsey D.E."/>
            <person name="Walton C."/>
            <person name="Walker B."/>
            <person name="Young S.K."/>
            <person name="Zeng Q."/>
            <person name="Gargeya S."/>
            <person name="Fitzgerald M."/>
            <person name="Haas B."/>
            <person name="Abouelleil A."/>
            <person name="Allen A.W."/>
            <person name="Alvarado L."/>
            <person name="Arachchi H.M."/>
            <person name="Berlin A.M."/>
            <person name="Chapman S.B."/>
            <person name="Gainer-Dewar J."/>
            <person name="Goldberg J."/>
            <person name="Griggs A."/>
            <person name="Gujja S."/>
            <person name="Hansen M."/>
            <person name="Howarth C."/>
            <person name="Imamovic A."/>
            <person name="Ireland A."/>
            <person name="Larimer J."/>
            <person name="McCowan C."/>
            <person name="Murphy C."/>
            <person name="Pearson M."/>
            <person name="Poon T.W."/>
            <person name="Priest M."/>
            <person name="Roberts A."/>
            <person name="Saif S."/>
            <person name="Shea T."/>
            <person name="Sisk P."/>
            <person name="Sykes S."/>
            <person name="Wortman J."/>
            <person name="Nusbaum C."/>
            <person name="Birren B."/>
        </authorList>
    </citation>
    <scope>NUCLEOTIDE SEQUENCE [LARGE SCALE GENOMIC DNA]</scope>
    <source>
        <strain evidence="3">WRAIR2</strain>
    </source>
</reference>
<proteinExistence type="predicted"/>
<dbReference type="SUPFAM" id="SSF141673">
    <property type="entry name" value="MOSC N-terminal domain-like"/>
    <property type="match status" value="1"/>
</dbReference>
<organism evidence="2 3">
    <name type="scientific">Anopheles dirus</name>
    <dbReference type="NCBI Taxonomy" id="7168"/>
    <lineage>
        <taxon>Eukaryota</taxon>
        <taxon>Metazoa</taxon>
        <taxon>Ecdysozoa</taxon>
        <taxon>Arthropoda</taxon>
        <taxon>Hexapoda</taxon>
        <taxon>Insecta</taxon>
        <taxon>Pterygota</taxon>
        <taxon>Neoptera</taxon>
        <taxon>Endopterygota</taxon>
        <taxon>Diptera</taxon>
        <taxon>Nematocera</taxon>
        <taxon>Culicoidea</taxon>
        <taxon>Culicidae</taxon>
        <taxon>Anophelinae</taxon>
        <taxon>Anopheles</taxon>
    </lineage>
</organism>
<reference evidence="2" key="2">
    <citation type="submission" date="2020-05" db="UniProtKB">
        <authorList>
            <consortium name="EnsemblMetazoa"/>
        </authorList>
    </citation>
    <scope>IDENTIFICATION</scope>
    <source>
        <strain evidence="2">WRAIR2</strain>
    </source>
</reference>
<dbReference type="STRING" id="7168.A0A182NAQ7"/>
<accession>A0A182NAQ7</accession>
<dbReference type="Pfam" id="PF03476">
    <property type="entry name" value="MOSC_N"/>
    <property type="match status" value="1"/>
</dbReference>
<evidence type="ECO:0000313" key="2">
    <source>
        <dbReference type="EnsemblMetazoa" id="ADIR004733-PA"/>
    </source>
</evidence>
<dbReference type="InterPro" id="IPR005303">
    <property type="entry name" value="MOCOS_middle"/>
</dbReference>
<sequence>MECFSSTFPLSFTETEGTFIEEGLVAELGLDGQPHPLCIRWTGETQREEKESVQVQLSISSVDNKERLFTLPKVHSIQKLSLPHQSFSAEQMRENHDHLKNLPLKSYTNASPRLLIGIDNCHLVQPLQYAGGKEQEPVAVKTQLGWVVFGPYAEISTPLQNYWNYHICSCATGDAQSMDTALRNALVMEFGELSGELVPARMLLAKRRFENTPPKQWRKAGDLTELYVYPFKSCAPVVMQSVQCANIGPQRNLLRDRTFTMTNADGEFVTARMKLKMMLGQPRFDECYETMVLTAPGMLELRVDVWALREVDADRAPSRATVWSESVPTVDCGPDAARWYSRYLLDKDDSYRLEYTSRRRHAKVATALLALRKEFPFQWLPLEKTVALHLISETFQLAMSSAQCGTLMMSGLEKLLFAGPHTMVGLMWVT</sequence>
<keyword evidence="3" id="KW-1185">Reference proteome</keyword>